<evidence type="ECO:0000313" key="6">
    <source>
        <dbReference type="Proteomes" id="UP001431313"/>
    </source>
</evidence>
<feature type="region of interest" description="Disordered" evidence="3">
    <location>
        <begin position="29"/>
        <end position="145"/>
    </location>
</feature>
<keyword evidence="4" id="KW-0732">Signal</keyword>
<protein>
    <submittedName>
        <fullName evidence="5">D-alanyl-D-alanine carboxypeptidase/D-alanyl-D-alanine-endopeptidase</fullName>
        <ecNumber evidence="5">3.4.16.4</ecNumber>
    </submittedName>
</protein>
<organism evidence="5 6">
    <name type="scientific">Streptomyces pyxinae</name>
    <dbReference type="NCBI Taxonomy" id="2970734"/>
    <lineage>
        <taxon>Bacteria</taxon>
        <taxon>Bacillati</taxon>
        <taxon>Actinomycetota</taxon>
        <taxon>Actinomycetes</taxon>
        <taxon>Kitasatosporales</taxon>
        <taxon>Streptomycetaceae</taxon>
        <taxon>Streptomyces</taxon>
    </lineage>
</organism>
<feature type="compositionally biased region" description="Basic and acidic residues" evidence="3">
    <location>
        <begin position="65"/>
        <end position="92"/>
    </location>
</feature>
<feature type="compositionally biased region" description="Low complexity" evidence="3">
    <location>
        <begin position="102"/>
        <end position="120"/>
    </location>
</feature>
<dbReference type="RefSeq" id="WP_258790333.1">
    <property type="nucleotide sequence ID" value="NZ_JANUGQ010000029.1"/>
</dbReference>
<dbReference type="InterPro" id="IPR012338">
    <property type="entry name" value="Beta-lactam/transpept-like"/>
</dbReference>
<name>A0ABT2CNK8_9ACTN</name>
<dbReference type="GO" id="GO:0009002">
    <property type="term" value="F:serine-type D-Ala-D-Ala carboxypeptidase activity"/>
    <property type="evidence" value="ECO:0007669"/>
    <property type="project" value="UniProtKB-EC"/>
</dbReference>
<reference evidence="5" key="1">
    <citation type="submission" date="2022-08" db="EMBL/GenBank/DDBJ databases">
        <authorList>
            <person name="Somphong A."/>
            <person name="Phongsopitanun W."/>
        </authorList>
    </citation>
    <scope>NUCLEOTIDE SEQUENCE</scope>
    <source>
        <strain evidence="5">LP05-1</strain>
    </source>
</reference>
<feature type="compositionally biased region" description="Basic and acidic residues" evidence="3">
    <location>
        <begin position="263"/>
        <end position="272"/>
    </location>
</feature>
<comment type="caution">
    <text evidence="5">The sequence shown here is derived from an EMBL/GenBank/DDBJ whole genome shotgun (WGS) entry which is preliminary data.</text>
</comment>
<proteinExistence type="inferred from homology"/>
<keyword evidence="6" id="KW-1185">Reference proteome</keyword>
<dbReference type="Proteomes" id="UP001431313">
    <property type="component" value="Unassembled WGS sequence"/>
</dbReference>
<accession>A0ABT2CNK8</accession>
<comment type="similarity">
    <text evidence="1">Belongs to the peptidase S13 family.</text>
</comment>
<dbReference type="NCBIfam" id="TIGR00666">
    <property type="entry name" value="PBP4"/>
    <property type="match status" value="1"/>
</dbReference>
<dbReference type="PANTHER" id="PTHR30023:SF0">
    <property type="entry name" value="PENICILLIN-SENSITIVE CARBOXYPEPTIDASE A"/>
    <property type="match status" value="1"/>
</dbReference>
<dbReference type="Gene3D" id="3.40.710.10">
    <property type="entry name" value="DD-peptidase/beta-lactamase superfamily"/>
    <property type="match status" value="2"/>
</dbReference>
<dbReference type="InterPro" id="IPR000667">
    <property type="entry name" value="Peptidase_S13"/>
</dbReference>
<feature type="compositionally biased region" description="Gly residues" evidence="3">
    <location>
        <begin position="52"/>
        <end position="63"/>
    </location>
</feature>
<feature type="region of interest" description="Disordered" evidence="3">
    <location>
        <begin position="263"/>
        <end position="309"/>
    </location>
</feature>
<dbReference type="PANTHER" id="PTHR30023">
    <property type="entry name" value="D-ALANYL-D-ALANINE CARBOXYPEPTIDASE"/>
    <property type="match status" value="1"/>
</dbReference>
<gene>
    <name evidence="5" type="primary">dacB</name>
    <name evidence="5" type="ORF">NX801_25930</name>
</gene>
<dbReference type="EMBL" id="JANUGQ010000029">
    <property type="protein sequence ID" value="MCS0639023.1"/>
    <property type="molecule type" value="Genomic_DNA"/>
</dbReference>
<sequence>MLEPKAVQLVAGSAVLGLLLATGAAALAGPWDSGQRTAERVRASARPVTGGADHGPGAPGSGPGDRTDGASGDRTDGASGDREDGASGDRRPGPAAVPSPAPSAAAVLAALRPAPAAPSGKPEPGTSGRTPAPGERPAAGKPPAGLAALLDPLLADPALGPRHTAVVVDAVTGKELYGKGAADPMTPASTAKLATAAAALGALGPDHRIPTTVVAAPDGRSVTLVGGGDPTLDRPRLTALARDTARALRARKITGVRLSYDTSRYRGPERHPIGPNENLAPISPLMTDEGRLDGSAAGPAPRSDDPAGDTARSFAALLTEAGVRTEGPPAHAGAPRRATTLASTLSAPLSALVERALTESDNDLAEALARATVLAAGRPAALTATDAAVRGRLAGLGLPLAGTRFGDGSGLDRGDRVSARLLAGLLARAADPRHPELRPILTGLPVGGFTGTLKDRYSSPAAGAGLIRAKTGTLTGVNALAGTVVGAGGRLLAFAFLADGTDSPDAAQAALDRLAAALAPAAASAPSPPAASD</sequence>
<feature type="signal peptide" evidence="4">
    <location>
        <begin position="1"/>
        <end position="28"/>
    </location>
</feature>
<feature type="chain" id="PRO_5045956683" evidence="4">
    <location>
        <begin position="29"/>
        <end position="533"/>
    </location>
</feature>
<keyword evidence="2 5" id="KW-0378">Hydrolase</keyword>
<dbReference type="SUPFAM" id="SSF56601">
    <property type="entry name" value="beta-lactamase/transpeptidase-like"/>
    <property type="match status" value="1"/>
</dbReference>
<evidence type="ECO:0000256" key="2">
    <source>
        <dbReference type="ARBA" id="ARBA00022801"/>
    </source>
</evidence>
<evidence type="ECO:0000313" key="5">
    <source>
        <dbReference type="EMBL" id="MCS0639023.1"/>
    </source>
</evidence>
<dbReference type="Pfam" id="PF02113">
    <property type="entry name" value="Peptidase_S13"/>
    <property type="match status" value="2"/>
</dbReference>
<dbReference type="PRINTS" id="PR00922">
    <property type="entry name" value="DADACBPTASE3"/>
</dbReference>
<evidence type="ECO:0000256" key="4">
    <source>
        <dbReference type="SAM" id="SignalP"/>
    </source>
</evidence>
<evidence type="ECO:0000256" key="1">
    <source>
        <dbReference type="ARBA" id="ARBA00006096"/>
    </source>
</evidence>
<evidence type="ECO:0000256" key="3">
    <source>
        <dbReference type="SAM" id="MobiDB-lite"/>
    </source>
</evidence>
<dbReference type="EC" id="3.4.16.4" evidence="5"/>
<keyword evidence="5" id="KW-0121">Carboxypeptidase</keyword>
<keyword evidence="5" id="KW-0645">Protease</keyword>